<sequence>MQGEFQFYNGVCGVITLKFITPHGEIYIKNMIIRVYQK</sequence>
<evidence type="ECO:0000313" key="2">
    <source>
        <dbReference type="Proteomes" id="UP000437562"/>
    </source>
</evidence>
<reference evidence="1 2" key="1">
    <citation type="submission" date="2019-10" db="EMBL/GenBank/DDBJ databases">
        <authorList>
            <person name="Karimi E."/>
        </authorList>
    </citation>
    <scope>NUCLEOTIDE SEQUENCE [LARGE SCALE GENOMIC DNA]</scope>
    <source>
        <strain evidence="1">Bacillus sp. 71</strain>
    </source>
</reference>
<dbReference type="AlphaFoldDB" id="A0A654B149"/>
<gene>
    <name evidence="1" type="ORF">BACI71_70079</name>
</gene>
<name>A0A654B149_BACMY</name>
<protein>
    <submittedName>
        <fullName evidence="1">Uncharacterized protein</fullName>
    </submittedName>
</protein>
<proteinExistence type="predicted"/>
<dbReference type="EMBL" id="CABWMC010000032">
    <property type="protein sequence ID" value="VXC73184.1"/>
    <property type="molecule type" value="Genomic_DNA"/>
</dbReference>
<evidence type="ECO:0000313" key="1">
    <source>
        <dbReference type="EMBL" id="VXC73184.1"/>
    </source>
</evidence>
<dbReference type="Proteomes" id="UP000437562">
    <property type="component" value="Unassembled WGS sequence"/>
</dbReference>
<organism evidence="1 2">
    <name type="scientific">Bacillus mycoides</name>
    <dbReference type="NCBI Taxonomy" id="1405"/>
    <lineage>
        <taxon>Bacteria</taxon>
        <taxon>Bacillati</taxon>
        <taxon>Bacillota</taxon>
        <taxon>Bacilli</taxon>
        <taxon>Bacillales</taxon>
        <taxon>Bacillaceae</taxon>
        <taxon>Bacillus</taxon>
        <taxon>Bacillus cereus group</taxon>
    </lineage>
</organism>
<accession>A0A654B149</accession>